<sequence length="38" mass="3878">MAPGDILEGRQRSPGEGGGEEVASARQLSPVEAKLSVV</sequence>
<feature type="region of interest" description="Disordered" evidence="1">
    <location>
        <begin position="1"/>
        <end position="38"/>
    </location>
</feature>
<keyword evidence="3" id="KW-1185">Reference proteome</keyword>
<name>A0A392TTM3_9FABA</name>
<evidence type="ECO:0000256" key="1">
    <source>
        <dbReference type="SAM" id="MobiDB-lite"/>
    </source>
</evidence>
<comment type="caution">
    <text evidence="2">The sequence shown here is derived from an EMBL/GenBank/DDBJ whole genome shotgun (WGS) entry which is preliminary data.</text>
</comment>
<evidence type="ECO:0000313" key="3">
    <source>
        <dbReference type="Proteomes" id="UP000265520"/>
    </source>
</evidence>
<protein>
    <submittedName>
        <fullName evidence="2">Uncharacterized protein</fullName>
    </submittedName>
</protein>
<organism evidence="2 3">
    <name type="scientific">Trifolium medium</name>
    <dbReference type="NCBI Taxonomy" id="97028"/>
    <lineage>
        <taxon>Eukaryota</taxon>
        <taxon>Viridiplantae</taxon>
        <taxon>Streptophyta</taxon>
        <taxon>Embryophyta</taxon>
        <taxon>Tracheophyta</taxon>
        <taxon>Spermatophyta</taxon>
        <taxon>Magnoliopsida</taxon>
        <taxon>eudicotyledons</taxon>
        <taxon>Gunneridae</taxon>
        <taxon>Pentapetalae</taxon>
        <taxon>rosids</taxon>
        <taxon>fabids</taxon>
        <taxon>Fabales</taxon>
        <taxon>Fabaceae</taxon>
        <taxon>Papilionoideae</taxon>
        <taxon>50 kb inversion clade</taxon>
        <taxon>NPAAA clade</taxon>
        <taxon>Hologalegina</taxon>
        <taxon>IRL clade</taxon>
        <taxon>Trifolieae</taxon>
        <taxon>Trifolium</taxon>
    </lineage>
</organism>
<reference evidence="2 3" key="1">
    <citation type="journal article" date="2018" name="Front. Plant Sci.">
        <title>Red Clover (Trifolium pratense) and Zigzag Clover (T. medium) - A Picture of Genomic Similarities and Differences.</title>
        <authorList>
            <person name="Dluhosova J."/>
            <person name="Istvanek J."/>
            <person name="Nedelnik J."/>
            <person name="Repkova J."/>
        </authorList>
    </citation>
    <scope>NUCLEOTIDE SEQUENCE [LARGE SCALE GENOMIC DNA]</scope>
    <source>
        <strain evidence="3">cv. 10/8</strain>
        <tissue evidence="2">Leaf</tissue>
    </source>
</reference>
<evidence type="ECO:0000313" key="2">
    <source>
        <dbReference type="EMBL" id="MCI64268.1"/>
    </source>
</evidence>
<dbReference type="AlphaFoldDB" id="A0A392TTM3"/>
<accession>A0A392TTM3</accession>
<dbReference type="EMBL" id="LXQA010652329">
    <property type="protein sequence ID" value="MCI64268.1"/>
    <property type="molecule type" value="Genomic_DNA"/>
</dbReference>
<proteinExistence type="predicted"/>
<dbReference type="Proteomes" id="UP000265520">
    <property type="component" value="Unassembled WGS sequence"/>
</dbReference>